<protein>
    <submittedName>
        <fullName evidence="1">Uncharacterized protein</fullName>
    </submittedName>
</protein>
<reference evidence="1" key="1">
    <citation type="submission" date="2021-02" db="EMBL/GenBank/DDBJ databases">
        <authorList>
            <person name="Palmer J.M."/>
        </authorList>
    </citation>
    <scope>NUCLEOTIDE SEQUENCE</scope>
    <source>
        <strain evidence="1">SCRP23</strain>
    </source>
</reference>
<proteinExistence type="predicted"/>
<dbReference type="PANTHER" id="PTHR39200">
    <property type="entry name" value="HYPOTHETICAL EXPORTED PROTEIN"/>
    <property type="match status" value="1"/>
</dbReference>
<name>A0A8T1W2C0_9STRA</name>
<comment type="caution">
    <text evidence="1">The sequence shown here is derived from an EMBL/GenBank/DDBJ whole genome shotgun (WGS) entry which is preliminary data.</text>
</comment>
<evidence type="ECO:0000313" key="1">
    <source>
        <dbReference type="EMBL" id="KAG7387481.1"/>
    </source>
</evidence>
<keyword evidence="2" id="KW-1185">Reference proteome</keyword>
<accession>A0A8T1W2C0</accession>
<dbReference type="OrthoDB" id="116847at2759"/>
<dbReference type="AlphaFoldDB" id="A0A8T1W2C0"/>
<dbReference type="EMBL" id="JAGDFL010000474">
    <property type="protein sequence ID" value="KAG7387481.1"/>
    <property type="molecule type" value="Genomic_DNA"/>
</dbReference>
<dbReference type="Proteomes" id="UP000693981">
    <property type="component" value="Unassembled WGS sequence"/>
</dbReference>
<dbReference type="PANTHER" id="PTHR39200:SF1">
    <property type="entry name" value="AUTO-TRANSPORTER ADHESIN HEAD GIN DOMAIN-CONTAINING PROTEIN-RELATED"/>
    <property type="match status" value="1"/>
</dbReference>
<evidence type="ECO:0000313" key="2">
    <source>
        <dbReference type="Proteomes" id="UP000693981"/>
    </source>
</evidence>
<organism evidence="1 2">
    <name type="scientific">Phytophthora boehmeriae</name>
    <dbReference type="NCBI Taxonomy" id="109152"/>
    <lineage>
        <taxon>Eukaryota</taxon>
        <taxon>Sar</taxon>
        <taxon>Stramenopiles</taxon>
        <taxon>Oomycota</taxon>
        <taxon>Peronosporomycetes</taxon>
        <taxon>Peronosporales</taxon>
        <taxon>Peronosporaceae</taxon>
        <taxon>Phytophthora</taxon>
    </lineage>
</organism>
<gene>
    <name evidence="1" type="ORF">PHYBOEH_008234</name>
</gene>
<sequence length="196" mass="20201">MLKAGANTDAIDSLDLAFAGRAYVSYADNLPQDVIGYVNVAGSSVDIVNAVTVGSKSIDNGYDDKVFDNYKGKLNVQLGTSNANGHLLTEIVVASGAVRAVRSPLSAQVVVEDGVLVTDSTTTELEIKATGSSAVFVSAAKAAVNVNQLWLDASGPARIEFKAGTVAVQSRTRIAAGRGSSTVSVLSSLLTTHILD</sequence>